<keyword evidence="3" id="KW-0375">Hydrogen ion transport</keyword>
<protein>
    <recommendedName>
        <fullName evidence="8">ATP synthase subunit delta</fullName>
    </recommendedName>
</protein>
<dbReference type="InterPro" id="IPR000711">
    <property type="entry name" value="ATPase_OSCP/dsu"/>
</dbReference>
<dbReference type="InterPro" id="IPR026015">
    <property type="entry name" value="ATP_synth_OSCP/delta_N_sf"/>
</dbReference>
<sequence length="177" mass="19503">MALSARRYAQALFLIAEEKGDQDQWLADLEVLANSSKNPDFIAFIDSPKIENAKKIEVIREAFSKSISDLPLNLVSLLATRNSVASLSGIADAFQELVDSEKGMERAEIISAVKLTEEQEKGIVDKLTQMVGKKLSVTTYVDESILGGYLARVGDRLLDGSVKTQLEDMRRELIRGA</sequence>
<keyword evidence="4" id="KW-0406">Ion transport</keyword>
<organism evidence="7">
    <name type="scientific">marine metagenome</name>
    <dbReference type="NCBI Taxonomy" id="408172"/>
    <lineage>
        <taxon>unclassified sequences</taxon>
        <taxon>metagenomes</taxon>
        <taxon>ecological metagenomes</taxon>
    </lineage>
</organism>
<dbReference type="PRINTS" id="PR00125">
    <property type="entry name" value="ATPASEDELTA"/>
</dbReference>
<keyword evidence="6" id="KW-0066">ATP synthesis</keyword>
<dbReference type="NCBIfam" id="TIGR01145">
    <property type="entry name" value="ATP_synt_delta"/>
    <property type="match status" value="1"/>
</dbReference>
<evidence type="ECO:0000313" key="7">
    <source>
        <dbReference type="EMBL" id="SVA80025.1"/>
    </source>
</evidence>
<evidence type="ECO:0000256" key="3">
    <source>
        <dbReference type="ARBA" id="ARBA00022781"/>
    </source>
</evidence>
<dbReference type="Pfam" id="PF00213">
    <property type="entry name" value="OSCP"/>
    <property type="match status" value="1"/>
</dbReference>
<evidence type="ECO:0000256" key="4">
    <source>
        <dbReference type="ARBA" id="ARBA00023065"/>
    </source>
</evidence>
<keyword evidence="2" id="KW-0813">Transport</keyword>
<dbReference type="AlphaFoldDB" id="A0A381YSP2"/>
<proteinExistence type="inferred from homology"/>
<evidence type="ECO:0000256" key="1">
    <source>
        <dbReference type="ARBA" id="ARBA00004370"/>
    </source>
</evidence>
<dbReference type="EMBL" id="UINC01018962">
    <property type="protein sequence ID" value="SVA80025.1"/>
    <property type="molecule type" value="Genomic_DNA"/>
</dbReference>
<dbReference type="NCBIfam" id="NF004402">
    <property type="entry name" value="PRK05758.2-2"/>
    <property type="match status" value="1"/>
</dbReference>
<reference evidence="7" key="1">
    <citation type="submission" date="2018-05" db="EMBL/GenBank/DDBJ databases">
        <authorList>
            <person name="Lanie J.A."/>
            <person name="Ng W.-L."/>
            <person name="Kazmierczak K.M."/>
            <person name="Andrzejewski T.M."/>
            <person name="Davidsen T.M."/>
            <person name="Wayne K.J."/>
            <person name="Tettelin H."/>
            <person name="Glass J.I."/>
            <person name="Rusch D."/>
            <person name="Podicherti R."/>
            <person name="Tsui H.-C.T."/>
            <person name="Winkler M.E."/>
        </authorList>
    </citation>
    <scope>NUCLEOTIDE SEQUENCE</scope>
</reference>
<dbReference type="GO" id="GO:0046933">
    <property type="term" value="F:proton-transporting ATP synthase activity, rotational mechanism"/>
    <property type="evidence" value="ECO:0007669"/>
    <property type="project" value="InterPro"/>
</dbReference>
<comment type="subcellular location">
    <subcellularLocation>
        <location evidence="1">Membrane</location>
    </subcellularLocation>
</comment>
<dbReference type="PANTHER" id="PTHR11910">
    <property type="entry name" value="ATP SYNTHASE DELTA CHAIN"/>
    <property type="match status" value="1"/>
</dbReference>
<evidence type="ECO:0008006" key="8">
    <source>
        <dbReference type="Google" id="ProtNLM"/>
    </source>
</evidence>
<gene>
    <name evidence="7" type="ORF">METZ01_LOCUS132879</name>
</gene>
<keyword evidence="5" id="KW-0472">Membrane</keyword>
<dbReference type="Gene3D" id="1.10.520.20">
    <property type="entry name" value="N-terminal domain of the delta subunit of the F1F0-ATP synthase"/>
    <property type="match status" value="1"/>
</dbReference>
<name>A0A381YSP2_9ZZZZ</name>
<dbReference type="SUPFAM" id="SSF47928">
    <property type="entry name" value="N-terminal domain of the delta subunit of the F1F0-ATP synthase"/>
    <property type="match status" value="1"/>
</dbReference>
<evidence type="ECO:0000256" key="2">
    <source>
        <dbReference type="ARBA" id="ARBA00022448"/>
    </source>
</evidence>
<dbReference type="HAMAP" id="MF_01416">
    <property type="entry name" value="ATP_synth_delta_bact"/>
    <property type="match status" value="1"/>
</dbReference>
<evidence type="ECO:0000256" key="5">
    <source>
        <dbReference type="ARBA" id="ARBA00023136"/>
    </source>
</evidence>
<accession>A0A381YSP2</accession>
<dbReference type="GO" id="GO:0016020">
    <property type="term" value="C:membrane"/>
    <property type="evidence" value="ECO:0007669"/>
    <property type="project" value="UniProtKB-SubCell"/>
</dbReference>
<evidence type="ECO:0000256" key="6">
    <source>
        <dbReference type="ARBA" id="ARBA00023310"/>
    </source>
</evidence>